<dbReference type="SUPFAM" id="SSF53850">
    <property type="entry name" value="Periplasmic binding protein-like II"/>
    <property type="match status" value="1"/>
</dbReference>
<comment type="caution">
    <text evidence="9">The sequence shown here is derived from an EMBL/GenBank/DDBJ whole genome shotgun (WGS) entry which is preliminary data.</text>
</comment>
<keyword evidence="4 7" id="KW-0732">Signal</keyword>
<keyword evidence="10" id="KW-1185">Reference proteome</keyword>
<evidence type="ECO:0000313" key="10">
    <source>
        <dbReference type="Proteomes" id="UP000237381"/>
    </source>
</evidence>
<dbReference type="RefSeq" id="WP_103707473.1">
    <property type="nucleotide sequence ID" value="NZ_PQGA01000027.1"/>
</dbReference>
<comment type="subcellular location">
    <subcellularLocation>
        <location evidence="1">Periplasm</location>
    </subcellularLocation>
</comment>
<dbReference type="InterPro" id="IPR001638">
    <property type="entry name" value="Solute-binding_3/MltF_N"/>
</dbReference>
<sequence length="266" mass="28381">MNMNWNKLATFALCTAVTFGAGATLAQAADLKEVRFGVEASYAPFESKSPSGELQGFDIDVGNAVCAKLKVKCVWVENSFDGLIPALEARKFNAINSDMTITDQRRQAIDFTDPIYAIPNQMIAKKGSPLLPTAQSLKGKHVGVLQGTIQETYAKAKWAPAGVDVVPYQTQDQIYADLVSGRLDAAFQDAEAASKGFLNKPQGAGFAFAGPQVVDTKLLGEGVGYGVRKNDAALKAALNGALKDLKADGTIDRIAAKYFDVKVVLK</sequence>
<dbReference type="OrthoDB" id="368476at2"/>
<evidence type="ECO:0000259" key="8">
    <source>
        <dbReference type="SMART" id="SM00062"/>
    </source>
</evidence>
<feature type="chain" id="PRO_5015766182" evidence="7">
    <location>
        <begin position="29"/>
        <end position="266"/>
    </location>
</feature>
<evidence type="ECO:0000256" key="6">
    <source>
        <dbReference type="RuleBase" id="RU003744"/>
    </source>
</evidence>
<dbReference type="GO" id="GO:0030288">
    <property type="term" value="C:outer membrane-bounded periplasmic space"/>
    <property type="evidence" value="ECO:0007669"/>
    <property type="project" value="InterPro"/>
</dbReference>
<dbReference type="Gene3D" id="3.40.190.10">
    <property type="entry name" value="Periplasmic binding protein-like II"/>
    <property type="match status" value="2"/>
</dbReference>
<dbReference type="AlphaFoldDB" id="A0A2S4LUL4"/>
<dbReference type="Proteomes" id="UP000237381">
    <property type="component" value="Unassembled WGS sequence"/>
</dbReference>
<feature type="domain" description="Solute-binding protein family 3/N-terminal" evidence="8">
    <location>
        <begin position="33"/>
        <end position="262"/>
    </location>
</feature>
<keyword evidence="3" id="KW-0813">Transport</keyword>
<organism evidence="9 10">
    <name type="scientific">Paraburkholderia eburnea</name>
    <dbReference type="NCBI Taxonomy" id="1189126"/>
    <lineage>
        <taxon>Bacteria</taxon>
        <taxon>Pseudomonadati</taxon>
        <taxon>Pseudomonadota</taxon>
        <taxon>Betaproteobacteria</taxon>
        <taxon>Burkholderiales</taxon>
        <taxon>Burkholderiaceae</taxon>
        <taxon>Paraburkholderia</taxon>
    </lineage>
</organism>
<evidence type="ECO:0000256" key="2">
    <source>
        <dbReference type="ARBA" id="ARBA00010333"/>
    </source>
</evidence>
<dbReference type="SMART" id="SM00062">
    <property type="entry name" value="PBPb"/>
    <property type="match status" value="1"/>
</dbReference>
<dbReference type="NCBIfam" id="TIGR01096">
    <property type="entry name" value="3A0103s03R"/>
    <property type="match status" value="1"/>
</dbReference>
<evidence type="ECO:0000256" key="3">
    <source>
        <dbReference type="ARBA" id="ARBA00022448"/>
    </source>
</evidence>
<evidence type="ECO:0000256" key="7">
    <source>
        <dbReference type="SAM" id="SignalP"/>
    </source>
</evidence>
<protein>
    <submittedName>
        <fullName evidence="9">Amino acid ABC transporter substrate-binding protein (PAAT family)</fullName>
    </submittedName>
</protein>
<accession>A0A2S4LUL4</accession>
<feature type="signal peptide" evidence="7">
    <location>
        <begin position="1"/>
        <end position="28"/>
    </location>
</feature>
<comment type="similarity">
    <text evidence="2 6">Belongs to the bacterial solute-binding protein 3 family.</text>
</comment>
<evidence type="ECO:0000256" key="1">
    <source>
        <dbReference type="ARBA" id="ARBA00004418"/>
    </source>
</evidence>
<dbReference type="EMBL" id="PQGA01000027">
    <property type="protein sequence ID" value="POR46039.1"/>
    <property type="molecule type" value="Genomic_DNA"/>
</dbReference>
<dbReference type="PANTHER" id="PTHR35936:SF13">
    <property type="entry name" value="HISTIDINE-BINDING PERIPLASMIC PROTEIN"/>
    <property type="match status" value="1"/>
</dbReference>
<gene>
    <name evidence="9" type="ORF">B0G62_12721</name>
</gene>
<dbReference type="InterPro" id="IPR005768">
    <property type="entry name" value="Lys_Arg_Orn-bd"/>
</dbReference>
<proteinExistence type="inferred from homology"/>
<dbReference type="PROSITE" id="PS01039">
    <property type="entry name" value="SBP_BACTERIAL_3"/>
    <property type="match status" value="1"/>
</dbReference>
<evidence type="ECO:0000313" key="9">
    <source>
        <dbReference type="EMBL" id="POR46039.1"/>
    </source>
</evidence>
<evidence type="ECO:0000256" key="4">
    <source>
        <dbReference type="ARBA" id="ARBA00022729"/>
    </source>
</evidence>
<dbReference type="PANTHER" id="PTHR35936">
    <property type="entry name" value="MEMBRANE-BOUND LYTIC MUREIN TRANSGLYCOSYLASE F"/>
    <property type="match status" value="1"/>
</dbReference>
<dbReference type="CDD" id="cd13703">
    <property type="entry name" value="PBP2_HisJ_LAO"/>
    <property type="match status" value="1"/>
</dbReference>
<name>A0A2S4LUL4_9BURK</name>
<dbReference type="Pfam" id="PF00497">
    <property type="entry name" value="SBP_bac_3"/>
    <property type="match status" value="1"/>
</dbReference>
<dbReference type="InterPro" id="IPR018313">
    <property type="entry name" value="SBP_3_CS"/>
</dbReference>
<reference evidence="9 10" key="1">
    <citation type="submission" date="2018-01" db="EMBL/GenBank/DDBJ databases">
        <title>Genomic Encyclopedia of Type Strains, Phase III (KMG-III): the genomes of soil and plant-associated and newly described type strains.</title>
        <authorList>
            <person name="Whitman W."/>
        </authorList>
    </citation>
    <scope>NUCLEOTIDE SEQUENCE [LARGE SCALE GENOMIC DNA]</scope>
    <source>
        <strain evidence="9 10">JCM 18070</strain>
    </source>
</reference>
<keyword evidence="5" id="KW-0574">Periplasm</keyword>
<evidence type="ECO:0000256" key="5">
    <source>
        <dbReference type="ARBA" id="ARBA00022764"/>
    </source>
</evidence>